<dbReference type="EMBL" id="JBHXCV010000008">
    <property type="protein sequence ID" value="MFD6794539.1"/>
    <property type="molecule type" value="Genomic_DNA"/>
</dbReference>
<gene>
    <name evidence="2" type="ORF">ACFWGY_14455</name>
</gene>
<evidence type="ECO:0000256" key="1">
    <source>
        <dbReference type="SAM" id="MobiDB-lite"/>
    </source>
</evidence>
<dbReference type="NCBIfam" id="TIGR01558">
    <property type="entry name" value="sm_term_P27"/>
    <property type="match status" value="1"/>
</dbReference>
<evidence type="ECO:0000313" key="2">
    <source>
        <dbReference type="EMBL" id="MFD6794539.1"/>
    </source>
</evidence>
<keyword evidence="3" id="KW-1185">Reference proteome</keyword>
<accession>A0ABW6G5P8</accession>
<protein>
    <submittedName>
        <fullName evidence="2">Phage terminase small subunit P27 family</fullName>
    </submittedName>
</protein>
<organism evidence="2 3">
    <name type="scientific">Prauserella salsuginis</name>
    <dbReference type="NCBI Taxonomy" id="387889"/>
    <lineage>
        <taxon>Bacteria</taxon>
        <taxon>Bacillati</taxon>
        <taxon>Actinomycetota</taxon>
        <taxon>Actinomycetes</taxon>
        <taxon>Pseudonocardiales</taxon>
        <taxon>Pseudonocardiaceae</taxon>
        <taxon>Prauserella</taxon>
        <taxon>Prauserella salsuginis group</taxon>
    </lineage>
</organism>
<dbReference type="RefSeq" id="WP_258937460.1">
    <property type="nucleotide sequence ID" value="NZ_JANBBF010000011.1"/>
</dbReference>
<comment type="caution">
    <text evidence="2">The sequence shown here is derived from an EMBL/GenBank/DDBJ whole genome shotgun (WGS) entry which is preliminary data.</text>
</comment>
<feature type="region of interest" description="Disordered" evidence="1">
    <location>
        <begin position="1"/>
        <end position="40"/>
    </location>
</feature>
<name>A0ABW6G5P8_9PSEU</name>
<evidence type="ECO:0000313" key="3">
    <source>
        <dbReference type="Proteomes" id="UP001598673"/>
    </source>
</evidence>
<proteinExistence type="predicted"/>
<sequence length="165" mass="18579">MADPVRKKPHLQAVREGNPGKRALDEGLQLPPGDLEEPDWQETFPTVKDRSRQAINRRAREVARREWRRVVPVLKHTAGLAAVDAAALQDYCICVARIDQCERDLSRHGLVMEGERGMQKNGSATIVSQYRAQYKIYLREFGLSPSARVGIKPPGDDDDDSDVFD</sequence>
<dbReference type="Proteomes" id="UP001598673">
    <property type="component" value="Unassembled WGS sequence"/>
</dbReference>
<dbReference type="Pfam" id="PF05119">
    <property type="entry name" value="Terminase_4"/>
    <property type="match status" value="1"/>
</dbReference>
<reference evidence="2 3" key="1">
    <citation type="submission" date="2024-09" db="EMBL/GenBank/DDBJ databases">
        <title>The Natural Products Discovery Center: Release of the First 8490 Sequenced Strains for Exploring Actinobacteria Biosynthetic Diversity.</title>
        <authorList>
            <person name="Kalkreuter E."/>
            <person name="Kautsar S.A."/>
            <person name="Yang D."/>
            <person name="Bader C.D."/>
            <person name="Teijaro C.N."/>
            <person name="Fluegel L."/>
            <person name="Davis C.M."/>
            <person name="Simpson J.R."/>
            <person name="Lauterbach L."/>
            <person name="Steele A.D."/>
            <person name="Gui C."/>
            <person name="Meng S."/>
            <person name="Li G."/>
            <person name="Viehrig K."/>
            <person name="Ye F."/>
            <person name="Su P."/>
            <person name="Kiefer A.F."/>
            <person name="Nichols A."/>
            <person name="Cepeda A.J."/>
            <person name="Yan W."/>
            <person name="Fan B."/>
            <person name="Jiang Y."/>
            <person name="Adhikari A."/>
            <person name="Zheng C.-J."/>
            <person name="Schuster L."/>
            <person name="Cowan T.M."/>
            <person name="Smanski M.J."/>
            <person name="Chevrette M.G."/>
            <person name="De Carvalho L.P.S."/>
            <person name="Shen B."/>
        </authorList>
    </citation>
    <scope>NUCLEOTIDE SEQUENCE [LARGE SCALE GENOMIC DNA]</scope>
    <source>
        <strain evidence="2 3">NPDC060353</strain>
    </source>
</reference>
<dbReference type="InterPro" id="IPR006448">
    <property type="entry name" value="Phage_term_ssu_P27"/>
</dbReference>